<dbReference type="InterPro" id="IPR006954">
    <property type="entry name" value="Mlt-10-like"/>
</dbReference>
<dbReference type="Pfam" id="PF04870">
    <property type="entry name" value="Moulting_cycle"/>
    <property type="match status" value="1"/>
</dbReference>
<keyword evidence="1" id="KW-1133">Transmembrane helix</keyword>
<keyword evidence="1" id="KW-0472">Membrane</keyword>
<dbReference type="PANTHER" id="PTHR21523">
    <property type="match status" value="1"/>
</dbReference>
<proteinExistence type="predicted"/>
<name>A0A914ZF32_PARUN</name>
<protein>
    <submittedName>
        <fullName evidence="3">Uncharacterized protein</fullName>
    </submittedName>
</protein>
<keyword evidence="1" id="KW-0812">Transmembrane</keyword>
<evidence type="ECO:0000313" key="3">
    <source>
        <dbReference type="WBParaSite" id="PgB03_g015_t01"/>
    </source>
</evidence>
<dbReference type="WBParaSite" id="PgB03_g015_t01">
    <property type="protein sequence ID" value="PgB03_g015_t01"/>
    <property type="gene ID" value="PgB03_g015"/>
</dbReference>
<dbReference type="Proteomes" id="UP000887569">
    <property type="component" value="Unplaced"/>
</dbReference>
<dbReference type="PANTHER" id="PTHR21523:SF37">
    <property type="entry name" value="MLT-TEN (MLT-10) RELATED"/>
    <property type="match status" value="1"/>
</dbReference>
<dbReference type="AlphaFoldDB" id="A0A914ZF32"/>
<keyword evidence="2" id="KW-1185">Reference proteome</keyword>
<feature type="transmembrane region" description="Helical" evidence="1">
    <location>
        <begin position="552"/>
        <end position="573"/>
    </location>
</feature>
<reference evidence="3" key="1">
    <citation type="submission" date="2022-11" db="UniProtKB">
        <authorList>
            <consortium name="WormBaseParasite"/>
        </authorList>
    </citation>
    <scope>IDENTIFICATION</scope>
</reference>
<feature type="transmembrane region" description="Helical" evidence="1">
    <location>
        <begin position="518"/>
        <end position="540"/>
    </location>
</feature>
<organism evidence="2 3">
    <name type="scientific">Parascaris univalens</name>
    <name type="common">Nematode worm</name>
    <dbReference type="NCBI Taxonomy" id="6257"/>
    <lineage>
        <taxon>Eukaryota</taxon>
        <taxon>Metazoa</taxon>
        <taxon>Ecdysozoa</taxon>
        <taxon>Nematoda</taxon>
        <taxon>Chromadorea</taxon>
        <taxon>Rhabditida</taxon>
        <taxon>Spirurina</taxon>
        <taxon>Ascaridomorpha</taxon>
        <taxon>Ascaridoidea</taxon>
        <taxon>Ascarididae</taxon>
        <taxon>Parascaris</taxon>
    </lineage>
</organism>
<evidence type="ECO:0000256" key="1">
    <source>
        <dbReference type="SAM" id="Phobius"/>
    </source>
</evidence>
<evidence type="ECO:0000313" key="2">
    <source>
        <dbReference type="Proteomes" id="UP000887569"/>
    </source>
</evidence>
<feature type="transmembrane region" description="Helical" evidence="1">
    <location>
        <begin position="621"/>
        <end position="644"/>
    </location>
</feature>
<sequence length="670" mass="74626">MPGAKYYDGKKMEIPISENDTFELFEHWTSQAFSGLMAAVATKKMKNLGITDKSQLEACSKKADTVNKHAKCIMTILYAEEWNKKNAMREEGRSVYEWVGGFKLKRAKREVKSRSSYTLLTQDGGRSPLGMIAKYLTKTIQQIKNKNSTKSWSVTLSEIKQFAQKLREKKAQKKALIEQIRSMSNGQLNNAPIEERRQLAKPVGAFHIFKRFINQFDVPVAKKITVKIDVENENLLPLEIEEMLQSMSDDAGEKNIFVEKPLKLFRDGIRLLMMISGQNVSNFGNKTIKMASPRFFSVVPENTKDEINVLSPSLFSLHNEGKGLEKELSIPNAIKSLKETDQQEWMNFIVEASGIQDAINMAQKAKAAELEENVNNTRGIDGQPLYFTKENVTEIYGDEEKAKIDTFEKLQHSFTTNQVNELNRTGYAFMTKDQLAMVYGAQSPYADDSALRRFHNASRNELAEMFKRDVQLLAKGEKLVVRRRRTKRQIVGGATILAPFVLVPGTLTLTAIVLHPILLSPVVLSPSVLGPVILSPWLFVPVILSPRVLSPLVLTPLLMGPIVLSPLVLHPLILSPGVGNPFVLSPFVLSPLVLSPQAGTPLILSPFLLSPLVLNPMAVSPLILSPFAFSPILYSPLFLSHLIASPYAASPLIESELIKTEAILSPSVLS</sequence>
<accession>A0A914ZF32</accession>
<feature type="transmembrane region" description="Helical" evidence="1">
    <location>
        <begin position="593"/>
        <end position="614"/>
    </location>
</feature>
<feature type="transmembrane region" description="Helical" evidence="1">
    <location>
        <begin position="490"/>
        <end position="512"/>
    </location>
</feature>